<keyword evidence="5 10" id="KW-0479">Metal-binding</keyword>
<dbReference type="InterPro" id="IPR024932">
    <property type="entry name" value="ApbE"/>
</dbReference>
<keyword evidence="13" id="KW-0449">Lipoprotein</keyword>
<dbReference type="EMBL" id="AYZJ01000029">
    <property type="protein sequence ID" value="KRN22982.1"/>
    <property type="molecule type" value="Genomic_DNA"/>
</dbReference>
<dbReference type="AlphaFoldDB" id="A0A0R2F5J3"/>
<evidence type="ECO:0000256" key="1">
    <source>
        <dbReference type="ARBA" id="ARBA00011955"/>
    </source>
</evidence>
<keyword evidence="14" id="KW-1185">Reference proteome</keyword>
<evidence type="ECO:0000256" key="5">
    <source>
        <dbReference type="ARBA" id="ARBA00022723"/>
    </source>
</evidence>
<feature type="binding site" evidence="11">
    <location>
        <position position="298"/>
    </location>
    <ligand>
        <name>Mg(2+)</name>
        <dbReference type="ChEBI" id="CHEBI:18420"/>
    </ligand>
</feature>
<sequence>MKKSVKALLVLLALALPLAACGQKTTPKPKLAAVIQTPHQSTEFLMGTVVTLSVYNKGKAGAVADGFARVRSLAKKITVNQKGSEVDAVNKAAGERPVKVSKDVFRLIQYAKSYSQRSQGSFDLAIGPVTSLWHIGFPDARKPSQAEIDRVLPLVHYADVTLDPSKQTVYLKKKGMQLDLGGIAKGFITDEVVKVFKKDGVNTAIIDLGGNIFVMGHSPKAENRPWTVGIQDPKKPRGTSIGTVPGANLTVVTSGIYERHLVVDGHNYSHLMNPRTGYPFENNLMGVSIVTKKSVDGDALSTATFDKGLRDGMAFIEKQKDAEAIFITKDKKVYVSSGLKNRFQLLKNSGYQLATLK</sequence>
<name>A0A0R2F5J3_9LACO</name>
<evidence type="ECO:0000313" key="14">
    <source>
        <dbReference type="Proteomes" id="UP000050865"/>
    </source>
</evidence>
<dbReference type="GO" id="GO:0016740">
    <property type="term" value="F:transferase activity"/>
    <property type="evidence" value="ECO:0007669"/>
    <property type="project" value="UniProtKB-UniRule"/>
</dbReference>
<accession>A0A0R2F5J3</accession>
<proteinExistence type="inferred from homology"/>
<evidence type="ECO:0000256" key="8">
    <source>
        <dbReference type="ARBA" id="ARBA00031306"/>
    </source>
</evidence>
<feature type="signal peptide" evidence="12">
    <location>
        <begin position="1"/>
        <end position="22"/>
    </location>
</feature>
<protein>
    <recommendedName>
        <fullName evidence="2 10">FAD:protein FMN transferase</fullName>
        <ecNumber evidence="1 10">2.7.1.180</ecNumber>
    </recommendedName>
    <alternativeName>
        <fullName evidence="8 10">Flavin transferase</fullName>
    </alternativeName>
</protein>
<reference evidence="13 14" key="1">
    <citation type="journal article" date="2015" name="Genome Announc.">
        <title>Expanding the biotechnology potential of lactobacilli through comparative genomics of 213 strains and associated genera.</title>
        <authorList>
            <person name="Sun Z."/>
            <person name="Harris H.M."/>
            <person name="McCann A."/>
            <person name="Guo C."/>
            <person name="Argimon S."/>
            <person name="Zhang W."/>
            <person name="Yang X."/>
            <person name="Jeffery I.B."/>
            <person name="Cooney J.C."/>
            <person name="Kagawa T.F."/>
            <person name="Liu W."/>
            <person name="Song Y."/>
            <person name="Salvetti E."/>
            <person name="Wrobel A."/>
            <person name="Rasinkangas P."/>
            <person name="Parkhill J."/>
            <person name="Rea M.C."/>
            <person name="O'Sullivan O."/>
            <person name="Ritari J."/>
            <person name="Douillard F.P."/>
            <person name="Paul Ross R."/>
            <person name="Yang R."/>
            <person name="Briner A.E."/>
            <person name="Felis G.E."/>
            <person name="de Vos W.M."/>
            <person name="Barrangou R."/>
            <person name="Klaenhammer T.R."/>
            <person name="Caufield P.W."/>
            <person name="Cui Y."/>
            <person name="Zhang H."/>
            <person name="O'Toole P.W."/>
        </authorList>
    </citation>
    <scope>NUCLEOTIDE SEQUENCE [LARGE SCALE GENOMIC DNA]</scope>
    <source>
        <strain evidence="13 14">DSM 22697</strain>
    </source>
</reference>
<dbReference type="PATRIC" id="fig|1423730.4.peg.1697"/>
<keyword evidence="3 10" id="KW-0285">Flavoprotein</keyword>
<dbReference type="EC" id="2.7.1.180" evidence="1 10"/>
<evidence type="ECO:0000256" key="10">
    <source>
        <dbReference type="PIRNR" id="PIRNR006268"/>
    </source>
</evidence>
<evidence type="ECO:0000256" key="3">
    <source>
        <dbReference type="ARBA" id="ARBA00022630"/>
    </source>
</evidence>
<evidence type="ECO:0000256" key="4">
    <source>
        <dbReference type="ARBA" id="ARBA00022679"/>
    </source>
</evidence>
<feature type="chain" id="PRO_5039900216" description="FAD:protein FMN transferase" evidence="12">
    <location>
        <begin position="23"/>
        <end position="357"/>
    </location>
</feature>
<feature type="binding site" evidence="11">
    <location>
        <position position="182"/>
    </location>
    <ligand>
        <name>Mg(2+)</name>
        <dbReference type="ChEBI" id="CHEBI:18420"/>
    </ligand>
</feature>
<evidence type="ECO:0000256" key="7">
    <source>
        <dbReference type="ARBA" id="ARBA00022842"/>
    </source>
</evidence>
<organism evidence="13 14">
    <name type="scientific">Lacticaseibacillus camelliae DSM 22697 = JCM 13995</name>
    <dbReference type="NCBI Taxonomy" id="1423730"/>
    <lineage>
        <taxon>Bacteria</taxon>
        <taxon>Bacillati</taxon>
        <taxon>Bacillota</taxon>
        <taxon>Bacilli</taxon>
        <taxon>Lactobacillales</taxon>
        <taxon>Lactobacillaceae</taxon>
        <taxon>Lacticaseibacillus</taxon>
    </lineage>
</organism>
<keyword evidence="6 10" id="KW-0274">FAD</keyword>
<keyword evidence="7 10" id="KW-0460">Magnesium</keyword>
<evidence type="ECO:0000256" key="12">
    <source>
        <dbReference type="SAM" id="SignalP"/>
    </source>
</evidence>
<dbReference type="Pfam" id="PF02424">
    <property type="entry name" value="ApbE"/>
    <property type="match status" value="1"/>
</dbReference>
<evidence type="ECO:0000313" key="13">
    <source>
        <dbReference type="EMBL" id="KRN22982.1"/>
    </source>
</evidence>
<gene>
    <name evidence="13" type="ORF">FC75_GL001620</name>
</gene>
<dbReference type="SUPFAM" id="SSF143631">
    <property type="entry name" value="ApbE-like"/>
    <property type="match status" value="1"/>
</dbReference>
<keyword evidence="4 10" id="KW-0808">Transferase</keyword>
<feature type="binding site" evidence="11">
    <location>
        <position position="302"/>
    </location>
    <ligand>
        <name>Mg(2+)</name>
        <dbReference type="ChEBI" id="CHEBI:18420"/>
    </ligand>
</feature>
<dbReference type="Gene3D" id="3.10.520.10">
    <property type="entry name" value="ApbE-like domains"/>
    <property type="match status" value="1"/>
</dbReference>
<evidence type="ECO:0000256" key="6">
    <source>
        <dbReference type="ARBA" id="ARBA00022827"/>
    </source>
</evidence>
<comment type="catalytic activity">
    <reaction evidence="9 10">
        <text>L-threonyl-[protein] + FAD = FMN-L-threonyl-[protein] + AMP + H(+)</text>
        <dbReference type="Rhea" id="RHEA:36847"/>
        <dbReference type="Rhea" id="RHEA-COMP:11060"/>
        <dbReference type="Rhea" id="RHEA-COMP:11061"/>
        <dbReference type="ChEBI" id="CHEBI:15378"/>
        <dbReference type="ChEBI" id="CHEBI:30013"/>
        <dbReference type="ChEBI" id="CHEBI:57692"/>
        <dbReference type="ChEBI" id="CHEBI:74257"/>
        <dbReference type="ChEBI" id="CHEBI:456215"/>
        <dbReference type="EC" id="2.7.1.180"/>
    </reaction>
</comment>
<comment type="cofactor">
    <cofactor evidence="11">
        <name>Mg(2+)</name>
        <dbReference type="ChEBI" id="CHEBI:18420"/>
    </cofactor>
    <cofactor evidence="11">
        <name>Mn(2+)</name>
        <dbReference type="ChEBI" id="CHEBI:29035"/>
    </cofactor>
    <text evidence="11">Magnesium. Can also use manganese.</text>
</comment>
<evidence type="ECO:0000256" key="9">
    <source>
        <dbReference type="ARBA" id="ARBA00048540"/>
    </source>
</evidence>
<comment type="caution">
    <text evidence="13">The sequence shown here is derived from an EMBL/GenBank/DDBJ whole genome shotgun (WGS) entry which is preliminary data.</text>
</comment>
<keyword evidence="12" id="KW-0732">Signal</keyword>
<dbReference type="GO" id="GO:0046872">
    <property type="term" value="F:metal ion binding"/>
    <property type="evidence" value="ECO:0007669"/>
    <property type="project" value="UniProtKB-UniRule"/>
</dbReference>
<dbReference type="RefSeq" id="WP_056989420.1">
    <property type="nucleotide sequence ID" value="NZ_AYZJ01000029.1"/>
</dbReference>
<evidence type="ECO:0000256" key="11">
    <source>
        <dbReference type="PIRSR" id="PIRSR006268-2"/>
    </source>
</evidence>
<dbReference type="InterPro" id="IPR003374">
    <property type="entry name" value="ApbE-like_sf"/>
</dbReference>
<dbReference type="PANTHER" id="PTHR30040">
    <property type="entry name" value="THIAMINE BIOSYNTHESIS LIPOPROTEIN APBE"/>
    <property type="match status" value="1"/>
</dbReference>
<comment type="similarity">
    <text evidence="10">Belongs to the ApbE family.</text>
</comment>
<dbReference type="PIRSF" id="PIRSF006268">
    <property type="entry name" value="ApbE"/>
    <property type="match status" value="1"/>
</dbReference>
<dbReference type="Proteomes" id="UP000050865">
    <property type="component" value="Unassembled WGS sequence"/>
</dbReference>
<evidence type="ECO:0000256" key="2">
    <source>
        <dbReference type="ARBA" id="ARBA00016337"/>
    </source>
</evidence>
<dbReference type="PANTHER" id="PTHR30040:SF2">
    <property type="entry name" value="FAD:PROTEIN FMN TRANSFERASE"/>
    <property type="match status" value="1"/>
</dbReference>
<dbReference type="STRING" id="1423730.FC75_GL001620"/>